<dbReference type="GO" id="GO:0062054">
    <property type="term" value="F:fluoride channel activity"/>
    <property type="evidence" value="ECO:0007669"/>
    <property type="project" value="UniProtKB-UniRule"/>
</dbReference>
<reference evidence="11 12" key="1">
    <citation type="submission" date="2019-06" db="EMBL/GenBank/DDBJ databases">
        <title>Sequencing the genomes of 1000 actinobacteria strains.</title>
        <authorList>
            <person name="Klenk H.-P."/>
        </authorList>
    </citation>
    <scope>NUCLEOTIDE SEQUENCE [LARGE SCALE GENOMIC DNA]</scope>
    <source>
        <strain evidence="11 12">DSM 45928</strain>
    </source>
</reference>
<dbReference type="Proteomes" id="UP000317043">
    <property type="component" value="Unassembled WGS sequence"/>
</dbReference>
<evidence type="ECO:0000313" key="12">
    <source>
        <dbReference type="Proteomes" id="UP000317043"/>
    </source>
</evidence>
<evidence type="ECO:0000256" key="4">
    <source>
        <dbReference type="ARBA" id="ARBA00022989"/>
    </source>
</evidence>
<evidence type="ECO:0000256" key="7">
    <source>
        <dbReference type="ARBA" id="ARBA00035120"/>
    </source>
</evidence>
<dbReference type="AlphaFoldDB" id="A0A543AWG4"/>
<comment type="function">
    <text evidence="9 10">Fluoride-specific ion channel. Important for reducing fluoride concentration in the cell, thus reducing its toxicity.</text>
</comment>
<keyword evidence="10" id="KW-0915">Sodium</keyword>
<dbReference type="InParanoid" id="A0A543AWG4"/>
<feature type="binding site" evidence="10">
    <location>
        <position position="92"/>
    </location>
    <ligand>
        <name>Na(+)</name>
        <dbReference type="ChEBI" id="CHEBI:29101"/>
        <note>structural</note>
    </ligand>
</feature>
<keyword evidence="3 10" id="KW-0812">Transmembrane</keyword>
<dbReference type="PANTHER" id="PTHR28259">
    <property type="entry name" value="FLUORIDE EXPORT PROTEIN 1-RELATED"/>
    <property type="match status" value="1"/>
</dbReference>
<keyword evidence="2 10" id="KW-1003">Cell membrane</keyword>
<dbReference type="GO" id="GO:0140114">
    <property type="term" value="P:cellular detoxification of fluoride"/>
    <property type="evidence" value="ECO:0007669"/>
    <property type="project" value="UniProtKB-UniRule"/>
</dbReference>
<keyword evidence="10" id="KW-0406">Ion transport</keyword>
<comment type="caution">
    <text evidence="11">The sequence shown here is derived from an EMBL/GenBank/DDBJ whole genome shotgun (WGS) entry which is preliminary data.</text>
</comment>
<evidence type="ECO:0000256" key="5">
    <source>
        <dbReference type="ARBA" id="ARBA00023136"/>
    </source>
</evidence>
<organism evidence="11 12">
    <name type="scientific">Stackebrandtia endophytica</name>
    <dbReference type="NCBI Taxonomy" id="1496996"/>
    <lineage>
        <taxon>Bacteria</taxon>
        <taxon>Bacillati</taxon>
        <taxon>Actinomycetota</taxon>
        <taxon>Actinomycetes</taxon>
        <taxon>Glycomycetales</taxon>
        <taxon>Glycomycetaceae</taxon>
        <taxon>Stackebrandtia</taxon>
    </lineage>
</organism>
<dbReference type="FunCoup" id="A0A543AWG4">
    <property type="interactions" value="2"/>
</dbReference>
<dbReference type="PANTHER" id="PTHR28259:SF1">
    <property type="entry name" value="FLUORIDE EXPORT PROTEIN 1-RELATED"/>
    <property type="match status" value="1"/>
</dbReference>
<gene>
    <name evidence="10" type="primary">fluC</name>
    <name evidence="10" type="synonym">crcB</name>
    <name evidence="11" type="ORF">FB566_2457</name>
</gene>
<dbReference type="EMBL" id="VFOW01000001">
    <property type="protein sequence ID" value="TQL76913.1"/>
    <property type="molecule type" value="Genomic_DNA"/>
</dbReference>
<comment type="catalytic activity">
    <reaction evidence="8">
        <text>fluoride(in) = fluoride(out)</text>
        <dbReference type="Rhea" id="RHEA:76159"/>
        <dbReference type="ChEBI" id="CHEBI:17051"/>
    </reaction>
    <physiologicalReaction direction="left-to-right" evidence="8">
        <dbReference type="Rhea" id="RHEA:76160"/>
    </physiologicalReaction>
</comment>
<keyword evidence="12" id="KW-1185">Reference proteome</keyword>
<feature type="transmembrane region" description="Helical" evidence="10">
    <location>
        <begin position="85"/>
        <end position="105"/>
    </location>
</feature>
<feature type="transmembrane region" description="Helical" evidence="10">
    <location>
        <begin position="20"/>
        <end position="40"/>
    </location>
</feature>
<evidence type="ECO:0000256" key="3">
    <source>
        <dbReference type="ARBA" id="ARBA00022692"/>
    </source>
</evidence>
<protein>
    <recommendedName>
        <fullName evidence="10">Fluoride-specific ion channel FluC</fullName>
    </recommendedName>
</protein>
<keyword evidence="10" id="KW-0813">Transport</keyword>
<keyword evidence="5 10" id="KW-0472">Membrane</keyword>
<feature type="binding site" evidence="10">
    <location>
        <position position="95"/>
    </location>
    <ligand>
        <name>Na(+)</name>
        <dbReference type="ChEBI" id="CHEBI:29101"/>
        <note>structural</note>
    </ligand>
</feature>
<sequence>MFACAVSTRWQDETVRIDSLPTVLLISVAGAGGALARYGLEQLWPHQAGGVPWATLAANLSGCLLIGVLSGWLARHRAPAWCRPVLGIGFLGGYTTFSAYAVQWMTLVVDGRPFLGAVYLLGTLGGAMAAVYLGAALTDRPAS</sequence>
<evidence type="ECO:0000256" key="1">
    <source>
        <dbReference type="ARBA" id="ARBA00004651"/>
    </source>
</evidence>
<dbReference type="GO" id="GO:0005886">
    <property type="term" value="C:plasma membrane"/>
    <property type="evidence" value="ECO:0007669"/>
    <property type="project" value="UniProtKB-SubCell"/>
</dbReference>
<feature type="transmembrane region" description="Helical" evidence="10">
    <location>
        <begin position="117"/>
        <end position="137"/>
    </location>
</feature>
<accession>A0A543AWG4</accession>
<evidence type="ECO:0000256" key="2">
    <source>
        <dbReference type="ARBA" id="ARBA00022475"/>
    </source>
</evidence>
<feature type="transmembrane region" description="Helical" evidence="10">
    <location>
        <begin position="52"/>
        <end position="73"/>
    </location>
</feature>
<evidence type="ECO:0000256" key="6">
    <source>
        <dbReference type="ARBA" id="ARBA00023303"/>
    </source>
</evidence>
<evidence type="ECO:0000256" key="9">
    <source>
        <dbReference type="ARBA" id="ARBA00049940"/>
    </source>
</evidence>
<comment type="similarity">
    <text evidence="7 10">Belongs to the fluoride channel Fluc/FEX (TC 1.A.43) family.</text>
</comment>
<dbReference type="GO" id="GO:0046872">
    <property type="term" value="F:metal ion binding"/>
    <property type="evidence" value="ECO:0007669"/>
    <property type="project" value="UniProtKB-KW"/>
</dbReference>
<dbReference type="InterPro" id="IPR003691">
    <property type="entry name" value="FluC"/>
</dbReference>
<proteinExistence type="inferred from homology"/>
<name>A0A543AWG4_9ACTN</name>
<evidence type="ECO:0000256" key="8">
    <source>
        <dbReference type="ARBA" id="ARBA00035585"/>
    </source>
</evidence>
<keyword evidence="6 10" id="KW-0407">Ion channel</keyword>
<comment type="activity regulation">
    <text evidence="10">Na(+) is not transported, but it plays an essential structural role and its presence is essential for fluoride channel function.</text>
</comment>
<keyword evidence="4 10" id="KW-1133">Transmembrane helix</keyword>
<dbReference type="HAMAP" id="MF_00454">
    <property type="entry name" value="FluC"/>
    <property type="match status" value="1"/>
</dbReference>
<keyword evidence="10" id="KW-0479">Metal-binding</keyword>
<evidence type="ECO:0000256" key="10">
    <source>
        <dbReference type="HAMAP-Rule" id="MF_00454"/>
    </source>
</evidence>
<dbReference type="Pfam" id="PF02537">
    <property type="entry name" value="CRCB"/>
    <property type="match status" value="1"/>
</dbReference>
<comment type="subcellular location">
    <subcellularLocation>
        <location evidence="1 10">Cell membrane</location>
        <topology evidence="1 10">Multi-pass membrane protein</topology>
    </subcellularLocation>
</comment>
<evidence type="ECO:0000313" key="11">
    <source>
        <dbReference type="EMBL" id="TQL76913.1"/>
    </source>
</evidence>